<dbReference type="Pfam" id="PF01899">
    <property type="entry name" value="MNHE"/>
    <property type="match status" value="1"/>
</dbReference>
<evidence type="ECO:0000256" key="4">
    <source>
        <dbReference type="ARBA" id="ARBA00022692"/>
    </source>
</evidence>
<dbReference type="PATRIC" id="fig|571915.4.peg.198"/>
<accession>A0A0G3GTP4</accession>
<dbReference type="InterPro" id="IPR002758">
    <property type="entry name" value="Cation_antiport_E"/>
</dbReference>
<evidence type="ECO:0000256" key="1">
    <source>
        <dbReference type="ARBA" id="ARBA00004651"/>
    </source>
</evidence>
<dbReference type="KEGG" id="cmv:CMUST_00975"/>
<comment type="similarity">
    <text evidence="2">Belongs to the CPA3 antiporters (TC 2.A.63) subunit E family.</text>
</comment>
<proteinExistence type="inferred from homology"/>
<keyword evidence="6" id="KW-0472">Membrane</keyword>
<dbReference type="GO" id="GO:0005886">
    <property type="term" value="C:plasma membrane"/>
    <property type="evidence" value="ECO:0007669"/>
    <property type="project" value="UniProtKB-SubCell"/>
</dbReference>
<keyword evidence="4" id="KW-0812">Transmembrane</keyword>
<organism evidence="7 8">
    <name type="scientific">Corynebacterium mustelae</name>
    <dbReference type="NCBI Taxonomy" id="571915"/>
    <lineage>
        <taxon>Bacteria</taxon>
        <taxon>Bacillati</taxon>
        <taxon>Actinomycetota</taxon>
        <taxon>Actinomycetes</taxon>
        <taxon>Mycobacteriales</taxon>
        <taxon>Corynebacteriaceae</taxon>
        <taxon>Corynebacterium</taxon>
    </lineage>
</organism>
<evidence type="ECO:0000256" key="2">
    <source>
        <dbReference type="ARBA" id="ARBA00006228"/>
    </source>
</evidence>
<keyword evidence="8" id="KW-1185">Reference proteome</keyword>
<dbReference type="GO" id="GO:0008324">
    <property type="term" value="F:monoatomic cation transmembrane transporter activity"/>
    <property type="evidence" value="ECO:0007669"/>
    <property type="project" value="InterPro"/>
</dbReference>
<dbReference type="Proteomes" id="UP000035199">
    <property type="component" value="Chromosome"/>
</dbReference>
<reference evidence="8" key="2">
    <citation type="submission" date="2015-05" db="EMBL/GenBank/DDBJ databases">
        <title>Complete genome sequence of Corynebacterium mustelae DSM 45274, isolated from various tissues of a male ferret with lethal sepsis.</title>
        <authorList>
            <person name="Ruckert C."/>
            <person name="Albersmeier A."/>
            <person name="Winkler A."/>
            <person name="Tauch A."/>
        </authorList>
    </citation>
    <scope>NUCLEOTIDE SEQUENCE [LARGE SCALE GENOMIC DNA]</scope>
    <source>
        <strain evidence="8">DSM 45274</strain>
    </source>
</reference>
<gene>
    <name evidence="7" type="ORF">CMUST_00975</name>
</gene>
<dbReference type="STRING" id="571915.CMUST_00975"/>
<name>A0A0G3GTP4_9CORY</name>
<dbReference type="NCBIfam" id="NF009297">
    <property type="entry name" value="PRK12654.1"/>
    <property type="match status" value="1"/>
</dbReference>
<evidence type="ECO:0000313" key="7">
    <source>
        <dbReference type="EMBL" id="AKK04546.1"/>
    </source>
</evidence>
<evidence type="ECO:0000256" key="6">
    <source>
        <dbReference type="ARBA" id="ARBA00023136"/>
    </source>
</evidence>
<dbReference type="PANTHER" id="PTHR34584">
    <property type="entry name" value="NA(+)/H(+) ANTIPORTER SUBUNIT E1"/>
    <property type="match status" value="1"/>
</dbReference>
<dbReference type="RefSeq" id="WP_047260945.1">
    <property type="nucleotide sequence ID" value="NZ_CP011542.1"/>
</dbReference>
<keyword evidence="3" id="KW-1003">Cell membrane</keyword>
<evidence type="ECO:0000256" key="5">
    <source>
        <dbReference type="ARBA" id="ARBA00022989"/>
    </source>
</evidence>
<keyword evidence="5" id="KW-1133">Transmembrane helix</keyword>
<dbReference type="AlphaFoldDB" id="A0A0G3GTP4"/>
<reference evidence="7 8" key="1">
    <citation type="journal article" date="2015" name="Genome Announc.">
        <title>Complete Genome Sequence of the Type Strain Corynebacterium mustelae DSM 45274, Isolated from Various Tissues of a Male Ferret with Lethal Sepsis.</title>
        <authorList>
            <person name="Ruckert C."/>
            <person name="Eimer J."/>
            <person name="Winkler A."/>
            <person name="Tauch A."/>
        </authorList>
    </citation>
    <scope>NUCLEOTIDE SEQUENCE [LARGE SCALE GENOMIC DNA]</scope>
    <source>
        <strain evidence="7 8">DSM 45274</strain>
    </source>
</reference>
<dbReference type="PANTHER" id="PTHR34584:SF1">
    <property type="entry name" value="NA(+)_H(+) ANTIPORTER SUBUNIT E1"/>
    <property type="match status" value="1"/>
</dbReference>
<evidence type="ECO:0000313" key="8">
    <source>
        <dbReference type="Proteomes" id="UP000035199"/>
    </source>
</evidence>
<evidence type="ECO:0000256" key="3">
    <source>
        <dbReference type="ARBA" id="ARBA00022475"/>
    </source>
</evidence>
<sequence>MAIVHAVKFILWLKVQLLLATWTVVIDTLSGNKKIDPCVVTYPLRVTSDWHITLFATSITITPGTMSLTIVDDDEENEQGDRHLIVHAVYGSKPDQVLADLQKMEEMLAPHVAAIAHDLSAAKVEYPAPKASSLGRKA</sequence>
<dbReference type="OrthoDB" id="4410626at2"/>
<protein>
    <submittedName>
        <fullName evidence="7">Na+/H+ ion antiporter subunit</fullName>
    </submittedName>
</protein>
<dbReference type="EMBL" id="CP011542">
    <property type="protein sequence ID" value="AKK04546.1"/>
    <property type="molecule type" value="Genomic_DNA"/>
</dbReference>
<comment type="subcellular location">
    <subcellularLocation>
        <location evidence="1">Cell membrane</location>
        <topology evidence="1">Multi-pass membrane protein</topology>
    </subcellularLocation>
</comment>